<dbReference type="Pfam" id="PF14484">
    <property type="entry name" value="FISNA"/>
    <property type="match status" value="1"/>
</dbReference>
<keyword evidence="1" id="KW-0433">Leucine-rich repeat</keyword>
<dbReference type="SMART" id="SM01288">
    <property type="entry name" value="FISNA"/>
    <property type="match status" value="1"/>
</dbReference>
<dbReference type="Gene3D" id="3.40.50.300">
    <property type="entry name" value="P-loop containing nucleotide triphosphate hydrolases"/>
    <property type="match status" value="1"/>
</dbReference>
<dbReference type="Pfam" id="PF13516">
    <property type="entry name" value="LRR_6"/>
    <property type="match status" value="5"/>
</dbReference>
<dbReference type="Pfam" id="PF05729">
    <property type="entry name" value="NACHT"/>
    <property type="match status" value="1"/>
</dbReference>
<dbReference type="InterPro" id="IPR032675">
    <property type="entry name" value="LRR_dom_sf"/>
</dbReference>
<evidence type="ECO:0000313" key="7">
    <source>
        <dbReference type="Proteomes" id="UP001501920"/>
    </source>
</evidence>
<evidence type="ECO:0000256" key="1">
    <source>
        <dbReference type="ARBA" id="ARBA00022614"/>
    </source>
</evidence>
<organism evidence="6 7">
    <name type="scientific">Pygocentrus nattereri</name>
    <name type="common">Red-bellied piranha</name>
    <dbReference type="NCBI Taxonomy" id="42514"/>
    <lineage>
        <taxon>Eukaryota</taxon>
        <taxon>Metazoa</taxon>
        <taxon>Chordata</taxon>
        <taxon>Craniata</taxon>
        <taxon>Vertebrata</taxon>
        <taxon>Euteleostomi</taxon>
        <taxon>Actinopterygii</taxon>
        <taxon>Neopterygii</taxon>
        <taxon>Teleostei</taxon>
        <taxon>Ostariophysi</taxon>
        <taxon>Characiformes</taxon>
        <taxon>Characoidei</taxon>
        <taxon>Pygocentrus</taxon>
    </lineage>
</organism>
<sequence>MADPPKYPADVPHMSTITASNSSSVISPQVVGSHVEGSVSNNIHVHFHGERNTSSPISPTSDLERVRRLQAKFKENLRQKLETILEGIAKRSNMTLQEWIHPQLFISEEESNDLFTENEIWRIDKDKAISCNDLFKALPGQKVVLTTGIAGTGKTACVQKFVLDWAMGTANQDVDFMFVLPFSELNLLRDDEHFISLHSLLCHFHPELKVLDPKIYEQCKVVFIFDGLNESKLDLDLKSRNMVDSNGEEETITSVDTLISVLIMGELAPSALIWITSRPGKAKELSECRPTDLVTDLQGFSDAHIEEYLRKKICGWDKANRIISHIRTTWTMHTMCHLPVFCWITATALERAYYDCESGHLPKTLTEVLTCYLIKSNQMLKTGSLSKADVELFNALGEMAFKHPRDSSVLTEDDFREHGIEPGEGAIKSELLAQIFLEVSSNSSPSKSYRFLHSSIQVYLAALSVLRSYSSYSINMLKPEIQWFPNNDTTSESSENEDQETCTRKQHQGTLWELLKVAVDSSLVSVKLQLHTSSDGELKHFLPFLLGLAFNCGQMLLGQLIGDNKQDQDSIQKAIRYIKHMLKTKEKELSHDQSINLLRSLAELRDYSFEEEMRMFMSSCGNAEEQLSVAQCSVLAHLVQVSGIVLEDIDVFRLSSSFQGQRRLVSVVRNCRKARVNCHQAMAVISALLSSNSHLEKLQFRHGCIEKYKNLVEAVKAPVFRLKELHFSHIHLLAKHESWVEVIRAALLGPHDQPCSFMLKDCNLSDDSCVVLASALQSTNSGLKVLDLSYNNLTDTGVKNIYQKLEHSKCELEKLRLSYCHKVTDKSCATLSKVLPHSHLKELHLDGCRIRDSGMKLLSRPLMIRPNQLQTLWLGHCNLTGDGCEVLASALSSDSSELGELDLSDNDLKDSGVKRLSAGLKSSHCKLEILRMSGCMITEEGCSSIASALCSNPCHLRELDLSYNHPGEKVLSARLEDPHCILETLNLRNCGEHRMKPGIRKYGSYFAKWELSCEEDVQKWENHLVDSGFCGEQGKFYCSVYQAWTWRSSWSGQSWAGG</sequence>
<protein>
    <recommendedName>
        <fullName evidence="5">NACHT domain-containing protein</fullName>
    </recommendedName>
</protein>
<dbReference type="InterPro" id="IPR027417">
    <property type="entry name" value="P-loop_NTPase"/>
</dbReference>
<dbReference type="Gene3D" id="3.80.10.10">
    <property type="entry name" value="Ribonuclease Inhibitor"/>
    <property type="match status" value="2"/>
</dbReference>
<dbReference type="RefSeq" id="XP_037399104.1">
    <property type="nucleotide sequence ID" value="XM_037543207.1"/>
</dbReference>
<reference evidence="6" key="2">
    <citation type="submission" date="2025-08" db="UniProtKB">
        <authorList>
            <consortium name="Ensembl"/>
        </authorList>
    </citation>
    <scope>IDENTIFICATION</scope>
</reference>
<dbReference type="InterPro" id="IPR041267">
    <property type="entry name" value="NLRP_HD2"/>
</dbReference>
<dbReference type="Ensembl" id="ENSPNAT00000057375.1">
    <property type="protein sequence ID" value="ENSPNAP00000082767.1"/>
    <property type="gene ID" value="ENSPNAG00000033849.1"/>
</dbReference>
<evidence type="ECO:0000256" key="4">
    <source>
        <dbReference type="ARBA" id="ARBA00022840"/>
    </source>
</evidence>
<dbReference type="GO" id="GO:0005524">
    <property type="term" value="F:ATP binding"/>
    <property type="evidence" value="ECO:0007669"/>
    <property type="project" value="UniProtKB-KW"/>
</dbReference>
<dbReference type="PROSITE" id="PS50837">
    <property type="entry name" value="NACHT"/>
    <property type="match status" value="1"/>
</dbReference>
<evidence type="ECO:0000313" key="6">
    <source>
        <dbReference type="Ensembl" id="ENSPNAP00000082767.1"/>
    </source>
</evidence>
<proteinExistence type="predicted"/>
<evidence type="ECO:0000259" key="5">
    <source>
        <dbReference type="PROSITE" id="PS50837"/>
    </source>
</evidence>
<dbReference type="GeneID" id="108413170"/>
<dbReference type="SMART" id="SM00368">
    <property type="entry name" value="LRR_RI"/>
    <property type="match status" value="7"/>
</dbReference>
<reference evidence="6" key="3">
    <citation type="submission" date="2025-09" db="UniProtKB">
        <authorList>
            <consortium name="Ensembl"/>
        </authorList>
    </citation>
    <scope>IDENTIFICATION</scope>
</reference>
<keyword evidence="7" id="KW-1185">Reference proteome</keyword>
<dbReference type="GeneTree" id="ENSGT01150000287004"/>
<evidence type="ECO:0000256" key="2">
    <source>
        <dbReference type="ARBA" id="ARBA00022737"/>
    </source>
</evidence>
<evidence type="ECO:0000256" key="3">
    <source>
        <dbReference type="ARBA" id="ARBA00022741"/>
    </source>
</evidence>
<dbReference type="InterPro" id="IPR051261">
    <property type="entry name" value="NLR"/>
</dbReference>
<reference evidence="6 7" key="1">
    <citation type="submission" date="2020-10" db="EMBL/GenBank/DDBJ databases">
        <title>Pygocentrus nattereri (red-bellied piranha) genome, fPygNat1, primary haplotype.</title>
        <authorList>
            <person name="Myers G."/>
            <person name="Meyer A."/>
            <person name="Karagic N."/>
            <person name="Pippel M."/>
            <person name="Winkler S."/>
            <person name="Tracey A."/>
            <person name="Wood J."/>
            <person name="Formenti G."/>
            <person name="Howe K."/>
            <person name="Fedrigo O."/>
            <person name="Jarvis E.D."/>
        </authorList>
    </citation>
    <scope>NUCLEOTIDE SEQUENCE [LARGE SCALE GENOMIC DNA]</scope>
</reference>
<dbReference type="InterPro" id="IPR029495">
    <property type="entry name" value="NACHT-assoc"/>
</dbReference>
<dbReference type="SUPFAM" id="SSF52047">
    <property type="entry name" value="RNI-like"/>
    <property type="match status" value="1"/>
</dbReference>
<dbReference type="InterPro" id="IPR001611">
    <property type="entry name" value="Leu-rich_rpt"/>
</dbReference>
<keyword evidence="2" id="KW-0677">Repeat</keyword>
<name>A0AAR2M601_PYGNA</name>
<dbReference type="AlphaFoldDB" id="A0AAR2M601"/>
<feature type="domain" description="NACHT" evidence="5">
    <location>
        <begin position="142"/>
        <end position="280"/>
    </location>
</feature>
<dbReference type="Pfam" id="PF17776">
    <property type="entry name" value="NLRC4_HD2"/>
    <property type="match status" value="1"/>
</dbReference>
<dbReference type="Proteomes" id="UP001501920">
    <property type="component" value="Chromosome 12"/>
</dbReference>
<keyword evidence="3" id="KW-0547">Nucleotide-binding</keyword>
<accession>A0AAR2M601</accession>
<keyword evidence="4" id="KW-0067">ATP-binding</keyword>
<dbReference type="InterPro" id="IPR007111">
    <property type="entry name" value="NACHT_NTPase"/>
</dbReference>
<dbReference type="PANTHER" id="PTHR24106">
    <property type="entry name" value="NACHT, LRR AND CARD DOMAINS-CONTAINING"/>
    <property type="match status" value="1"/>
</dbReference>